<evidence type="ECO:0000313" key="3">
    <source>
        <dbReference type="Proteomes" id="UP000301751"/>
    </source>
</evidence>
<dbReference type="OrthoDB" id="9784998at2"/>
<evidence type="ECO:0000256" key="1">
    <source>
        <dbReference type="SAM" id="SignalP"/>
    </source>
</evidence>
<dbReference type="EMBL" id="BJCL01000008">
    <property type="protein sequence ID" value="GCL64263.1"/>
    <property type="molecule type" value="Genomic_DNA"/>
</dbReference>
<keyword evidence="3" id="KW-1185">Reference proteome</keyword>
<feature type="chain" id="PRO_5019870682" description="Lipoprotein" evidence="1">
    <location>
        <begin position="29"/>
        <end position="195"/>
    </location>
</feature>
<proteinExistence type="predicted"/>
<sequence>MPTSALPRRQWLQCAAGLLAAGALPLAAQPLPKPTTNSAGYTEIRWDDLVPKGWDPAKLLKDKGLGDTAMLIDGDPKTQALMQQMREVWDNAPTEPALNNTRVKLPGYLVPLEEVAEGHTEFLLVPYFGACIHTPPPPANQIVLVVPAKPAGGLRSMDTVWVSGVLKTSRNNSAMGTTGYRLEAALVERYKPPAR</sequence>
<dbReference type="Gene3D" id="2.40.50.870">
    <property type="entry name" value="Protein of unknown function (DUF3299)"/>
    <property type="match status" value="1"/>
</dbReference>
<evidence type="ECO:0008006" key="4">
    <source>
        <dbReference type="Google" id="ProtNLM"/>
    </source>
</evidence>
<accession>A0A480AS65</accession>
<dbReference type="Proteomes" id="UP000301751">
    <property type="component" value="Unassembled WGS sequence"/>
</dbReference>
<comment type="caution">
    <text evidence="2">The sequence shown here is derived from an EMBL/GenBank/DDBJ whole genome shotgun (WGS) entry which is preliminary data.</text>
</comment>
<name>A0A480AS65_9BURK</name>
<dbReference type="InterPro" id="IPR006311">
    <property type="entry name" value="TAT_signal"/>
</dbReference>
<organism evidence="2 3">
    <name type="scientific">Pseudaquabacterium pictum</name>
    <dbReference type="NCBI Taxonomy" id="2315236"/>
    <lineage>
        <taxon>Bacteria</taxon>
        <taxon>Pseudomonadati</taxon>
        <taxon>Pseudomonadota</taxon>
        <taxon>Betaproteobacteria</taxon>
        <taxon>Burkholderiales</taxon>
        <taxon>Sphaerotilaceae</taxon>
        <taxon>Pseudaquabacterium</taxon>
    </lineage>
</organism>
<dbReference type="PROSITE" id="PS51318">
    <property type="entry name" value="TAT"/>
    <property type="match status" value="1"/>
</dbReference>
<dbReference type="RefSeq" id="WP_137733981.1">
    <property type="nucleotide sequence ID" value="NZ_BJCL01000008.1"/>
</dbReference>
<evidence type="ECO:0000313" key="2">
    <source>
        <dbReference type="EMBL" id="GCL64263.1"/>
    </source>
</evidence>
<keyword evidence="1" id="KW-0732">Signal</keyword>
<dbReference type="AlphaFoldDB" id="A0A480AS65"/>
<feature type="signal peptide" evidence="1">
    <location>
        <begin position="1"/>
        <end position="28"/>
    </location>
</feature>
<reference evidence="3" key="1">
    <citation type="submission" date="2019-03" db="EMBL/GenBank/DDBJ databases">
        <title>Aquabacterium pictum sp.nov., the first bacteriochlorophyll a-containing freshwater bacterium in the genus Aquabacterium of the class Betaproteobacteria.</title>
        <authorList>
            <person name="Hirose S."/>
            <person name="Tank M."/>
            <person name="Hara E."/>
            <person name="Tamaki H."/>
            <person name="Takaichi S."/>
            <person name="Haruta S."/>
            <person name="Hanada S."/>
        </authorList>
    </citation>
    <scope>NUCLEOTIDE SEQUENCE [LARGE SCALE GENOMIC DNA]</scope>
    <source>
        <strain evidence="3">W35</strain>
    </source>
</reference>
<dbReference type="InterPro" id="IPR021727">
    <property type="entry name" value="DUF3299"/>
</dbReference>
<dbReference type="Pfam" id="PF11736">
    <property type="entry name" value="DUF3299"/>
    <property type="match status" value="1"/>
</dbReference>
<gene>
    <name evidence="2" type="ORF">AQPW35_33440</name>
</gene>
<protein>
    <recommendedName>
        <fullName evidence="4">Lipoprotein</fullName>
    </recommendedName>
</protein>